<evidence type="ECO:0000313" key="7">
    <source>
        <dbReference type="EMBL" id="CAI8613990.1"/>
    </source>
</evidence>
<accession>A0AAV1AUC0</accession>
<comment type="similarity">
    <text evidence="2 6">Belongs to the plant self-incompatibility (S1) protein family.</text>
</comment>
<proteinExistence type="inferred from homology"/>
<organism evidence="7 8">
    <name type="scientific">Vicia faba</name>
    <name type="common">Broad bean</name>
    <name type="synonym">Faba vulgaris</name>
    <dbReference type="NCBI Taxonomy" id="3906"/>
    <lineage>
        <taxon>Eukaryota</taxon>
        <taxon>Viridiplantae</taxon>
        <taxon>Streptophyta</taxon>
        <taxon>Embryophyta</taxon>
        <taxon>Tracheophyta</taxon>
        <taxon>Spermatophyta</taxon>
        <taxon>Magnoliopsida</taxon>
        <taxon>eudicotyledons</taxon>
        <taxon>Gunneridae</taxon>
        <taxon>Pentapetalae</taxon>
        <taxon>rosids</taxon>
        <taxon>fabids</taxon>
        <taxon>Fabales</taxon>
        <taxon>Fabaceae</taxon>
        <taxon>Papilionoideae</taxon>
        <taxon>50 kb inversion clade</taxon>
        <taxon>NPAAA clade</taxon>
        <taxon>Hologalegina</taxon>
        <taxon>IRL clade</taxon>
        <taxon>Fabeae</taxon>
        <taxon>Vicia</taxon>
    </lineage>
</organism>
<reference evidence="7 8" key="1">
    <citation type="submission" date="2023-01" db="EMBL/GenBank/DDBJ databases">
        <authorList>
            <person name="Kreplak J."/>
        </authorList>
    </citation>
    <scope>NUCLEOTIDE SEQUENCE [LARGE SCALE GENOMIC DNA]</scope>
</reference>
<keyword evidence="4 6" id="KW-0964">Secreted</keyword>
<dbReference type="Proteomes" id="UP001157006">
    <property type="component" value="Chromosome 5"/>
</dbReference>
<dbReference type="PANTHER" id="PTHR31232:SF43">
    <property type="entry name" value="S-PROTEIN HOMOLOG 29-RELATED"/>
    <property type="match status" value="1"/>
</dbReference>
<protein>
    <recommendedName>
        <fullName evidence="6">S-protein homolog</fullName>
    </recommendedName>
</protein>
<name>A0AAV1AUC0_VICFA</name>
<dbReference type="GO" id="GO:0005576">
    <property type="term" value="C:extracellular region"/>
    <property type="evidence" value="ECO:0007669"/>
    <property type="project" value="UniProtKB-SubCell"/>
</dbReference>
<dbReference type="GO" id="GO:0060320">
    <property type="term" value="P:rejection of self pollen"/>
    <property type="evidence" value="ECO:0007669"/>
    <property type="project" value="UniProtKB-KW"/>
</dbReference>
<dbReference type="AlphaFoldDB" id="A0AAV1AUC0"/>
<dbReference type="PANTHER" id="PTHR31232">
    <property type="match status" value="1"/>
</dbReference>
<comment type="subcellular location">
    <subcellularLocation>
        <location evidence="1 6">Secreted</location>
    </subcellularLocation>
</comment>
<dbReference type="Pfam" id="PF05938">
    <property type="entry name" value="Self-incomp_S1"/>
    <property type="match status" value="1"/>
</dbReference>
<sequence>MSPVTKKFLLLCVLAVLSVNNVLGKVHVKITNSLTNKLDLTIHCKSEDDDLGVHLLHPNESFSFQFKRKFFGGTLFYCSFQWNNELYRFDIYKQTRDVQAGDDFNWSIKESGPCVTIVYSTQPFCHPWNPKFLM</sequence>
<keyword evidence="5 6" id="KW-0732">Signal</keyword>
<evidence type="ECO:0000256" key="6">
    <source>
        <dbReference type="RuleBase" id="RU367044"/>
    </source>
</evidence>
<dbReference type="EMBL" id="OX451740">
    <property type="protein sequence ID" value="CAI8613990.1"/>
    <property type="molecule type" value="Genomic_DNA"/>
</dbReference>
<evidence type="ECO:0000256" key="5">
    <source>
        <dbReference type="ARBA" id="ARBA00022729"/>
    </source>
</evidence>
<evidence type="ECO:0000256" key="1">
    <source>
        <dbReference type="ARBA" id="ARBA00004613"/>
    </source>
</evidence>
<keyword evidence="8" id="KW-1185">Reference proteome</keyword>
<feature type="signal peptide" evidence="6">
    <location>
        <begin position="1"/>
        <end position="24"/>
    </location>
</feature>
<keyword evidence="3 6" id="KW-0713">Self-incompatibility</keyword>
<feature type="chain" id="PRO_5043092588" description="S-protein homolog" evidence="6">
    <location>
        <begin position="25"/>
        <end position="134"/>
    </location>
</feature>
<gene>
    <name evidence="7" type="ORF">VFH_V107760</name>
</gene>
<evidence type="ECO:0000256" key="4">
    <source>
        <dbReference type="ARBA" id="ARBA00022525"/>
    </source>
</evidence>
<evidence type="ECO:0000256" key="3">
    <source>
        <dbReference type="ARBA" id="ARBA00022471"/>
    </source>
</evidence>
<evidence type="ECO:0000256" key="2">
    <source>
        <dbReference type="ARBA" id="ARBA00005581"/>
    </source>
</evidence>
<dbReference type="InterPro" id="IPR010264">
    <property type="entry name" value="Self-incomp_S1"/>
</dbReference>
<evidence type="ECO:0000313" key="8">
    <source>
        <dbReference type="Proteomes" id="UP001157006"/>
    </source>
</evidence>